<feature type="region of interest" description="Disordered" evidence="1">
    <location>
        <begin position="122"/>
        <end position="173"/>
    </location>
</feature>
<accession>A0AAP0M9G6</accession>
<protein>
    <submittedName>
        <fullName evidence="2">Uncharacterized protein</fullName>
    </submittedName>
</protein>
<name>A0AAP0M9G6_9ROSI</name>
<sequence length="186" mass="20112">MKKKPAIQQSKKYPARKATALNLSTHSMIENIDPNTQILKSYPHPHKQPSAMHGMQATPQLSSTHVSYSTSNAASTSMHGMYAYQRSTPNQPGPIPVPITLNPLHHSAVSFPKAILAPQANDHLPSQNFCDPSLDGEPPDKVSPRDSSSMETNVELEDSPAANMTGEISSAKFGMEVEAEALESPQ</sequence>
<reference evidence="2 3" key="1">
    <citation type="submission" date="2024-05" db="EMBL/GenBank/DDBJ databases">
        <title>Haplotype-resolved chromosome-level genome assembly of Huyou (Citrus changshanensis).</title>
        <authorList>
            <person name="Miao C."/>
            <person name="Chen W."/>
            <person name="Wu Y."/>
            <person name="Wang L."/>
            <person name="Zhao S."/>
            <person name="Grierson D."/>
            <person name="Xu C."/>
            <person name="Chen K."/>
        </authorList>
    </citation>
    <scope>NUCLEOTIDE SEQUENCE [LARGE SCALE GENOMIC DNA]</scope>
    <source>
        <strain evidence="2">01-14</strain>
        <tissue evidence="2">Leaf</tissue>
    </source>
</reference>
<dbReference type="EMBL" id="JBCGBO010000005">
    <property type="protein sequence ID" value="KAK9200462.1"/>
    <property type="molecule type" value="Genomic_DNA"/>
</dbReference>
<comment type="caution">
    <text evidence="2">The sequence shown here is derived from an EMBL/GenBank/DDBJ whole genome shotgun (WGS) entry which is preliminary data.</text>
</comment>
<dbReference type="Proteomes" id="UP001428341">
    <property type="component" value="Unassembled WGS sequence"/>
</dbReference>
<evidence type="ECO:0000313" key="3">
    <source>
        <dbReference type="Proteomes" id="UP001428341"/>
    </source>
</evidence>
<evidence type="ECO:0000313" key="2">
    <source>
        <dbReference type="EMBL" id="KAK9200462.1"/>
    </source>
</evidence>
<gene>
    <name evidence="2" type="ORF">WN944_015660</name>
</gene>
<evidence type="ECO:0000256" key="1">
    <source>
        <dbReference type="SAM" id="MobiDB-lite"/>
    </source>
</evidence>
<proteinExistence type="predicted"/>
<dbReference type="AlphaFoldDB" id="A0AAP0M9G6"/>
<organism evidence="2 3">
    <name type="scientific">Citrus x changshan-huyou</name>
    <dbReference type="NCBI Taxonomy" id="2935761"/>
    <lineage>
        <taxon>Eukaryota</taxon>
        <taxon>Viridiplantae</taxon>
        <taxon>Streptophyta</taxon>
        <taxon>Embryophyta</taxon>
        <taxon>Tracheophyta</taxon>
        <taxon>Spermatophyta</taxon>
        <taxon>Magnoliopsida</taxon>
        <taxon>eudicotyledons</taxon>
        <taxon>Gunneridae</taxon>
        <taxon>Pentapetalae</taxon>
        <taxon>rosids</taxon>
        <taxon>malvids</taxon>
        <taxon>Sapindales</taxon>
        <taxon>Rutaceae</taxon>
        <taxon>Aurantioideae</taxon>
        <taxon>Citrus</taxon>
    </lineage>
</organism>
<keyword evidence="3" id="KW-1185">Reference proteome</keyword>